<name>A0A517MGE8_9BACT</name>
<feature type="transmembrane region" description="Helical" evidence="1">
    <location>
        <begin position="44"/>
        <end position="65"/>
    </location>
</feature>
<evidence type="ECO:0000313" key="3">
    <source>
        <dbReference type="Proteomes" id="UP000320672"/>
    </source>
</evidence>
<evidence type="ECO:0000256" key="1">
    <source>
        <dbReference type="SAM" id="Phobius"/>
    </source>
</evidence>
<dbReference type="RefSeq" id="WP_145352031.1">
    <property type="nucleotide sequence ID" value="NZ_CP036262.1"/>
</dbReference>
<dbReference type="Proteomes" id="UP000320672">
    <property type="component" value="Chromosome"/>
</dbReference>
<dbReference type="AlphaFoldDB" id="A0A517MGE8"/>
<dbReference type="EMBL" id="CP036262">
    <property type="protein sequence ID" value="QDS93958.1"/>
    <property type="molecule type" value="Genomic_DNA"/>
</dbReference>
<protein>
    <submittedName>
        <fullName evidence="2">Uncharacterized protein</fullName>
    </submittedName>
</protein>
<reference evidence="2 3" key="1">
    <citation type="submission" date="2019-02" db="EMBL/GenBank/DDBJ databases">
        <title>Deep-cultivation of Planctomycetes and their phenomic and genomic characterization uncovers novel biology.</title>
        <authorList>
            <person name="Wiegand S."/>
            <person name="Jogler M."/>
            <person name="Boedeker C."/>
            <person name="Pinto D."/>
            <person name="Vollmers J."/>
            <person name="Rivas-Marin E."/>
            <person name="Kohn T."/>
            <person name="Peeters S.H."/>
            <person name="Heuer A."/>
            <person name="Rast P."/>
            <person name="Oberbeckmann S."/>
            <person name="Bunk B."/>
            <person name="Jeske O."/>
            <person name="Meyerdierks A."/>
            <person name="Storesund J.E."/>
            <person name="Kallscheuer N."/>
            <person name="Luecker S."/>
            <person name="Lage O.M."/>
            <person name="Pohl T."/>
            <person name="Merkel B.J."/>
            <person name="Hornburger P."/>
            <person name="Mueller R.-W."/>
            <person name="Bruemmer F."/>
            <person name="Labrenz M."/>
            <person name="Spormann A.M."/>
            <person name="Op den Camp H."/>
            <person name="Overmann J."/>
            <person name="Amann R."/>
            <person name="Jetten M.S.M."/>
            <person name="Mascher T."/>
            <person name="Medema M.H."/>
            <person name="Devos D.P."/>
            <person name="Kaster A.-K."/>
            <person name="Ovreas L."/>
            <person name="Rohde M."/>
            <person name="Galperin M.Y."/>
            <person name="Jogler C."/>
        </authorList>
    </citation>
    <scope>NUCLEOTIDE SEQUENCE [LARGE SCALE GENOMIC DNA]</scope>
    <source>
        <strain evidence="2 3">FF011L</strain>
    </source>
</reference>
<keyword evidence="1" id="KW-0812">Transmembrane</keyword>
<keyword evidence="1" id="KW-1133">Transmembrane helix</keyword>
<dbReference type="OrthoDB" id="288686at2"/>
<evidence type="ECO:0000313" key="2">
    <source>
        <dbReference type="EMBL" id="QDS93958.1"/>
    </source>
</evidence>
<feature type="transmembrane region" description="Helical" evidence="1">
    <location>
        <begin position="15"/>
        <end position="32"/>
    </location>
</feature>
<keyword evidence="3" id="KW-1185">Reference proteome</keyword>
<organism evidence="2 3">
    <name type="scientific">Roseimaritima multifibrata</name>
    <dbReference type="NCBI Taxonomy" id="1930274"/>
    <lineage>
        <taxon>Bacteria</taxon>
        <taxon>Pseudomonadati</taxon>
        <taxon>Planctomycetota</taxon>
        <taxon>Planctomycetia</taxon>
        <taxon>Pirellulales</taxon>
        <taxon>Pirellulaceae</taxon>
        <taxon>Roseimaritima</taxon>
    </lineage>
</organism>
<keyword evidence="1" id="KW-0472">Membrane</keyword>
<sequence>MSDFYVYERRQRRTALVLLGNMAFLLTMYFAAKHFLEPSKATEQLFFWANIVLPIVEVGLFLVAVRFWRQNDTLRIAVDANRFEIVDPLSKDASFSVPVNDIVKIEHTYSKHVGFNSIMMYLKDGERFRISTNYACSRPKLYAALAKANPAIQLPKNAWRFKQA</sequence>
<accession>A0A517MGE8</accession>
<proteinExistence type="predicted"/>
<dbReference type="KEGG" id="rml:FF011L_27350"/>
<gene>
    <name evidence="2" type="ORF">FF011L_27350</name>
</gene>